<dbReference type="EMBL" id="FOEI01000004">
    <property type="protein sequence ID" value="SEP97258.1"/>
    <property type="molecule type" value="Genomic_DNA"/>
</dbReference>
<proteinExistence type="predicted"/>
<protein>
    <recommendedName>
        <fullName evidence="3">Adenylosuccinate lyase</fullName>
    </recommendedName>
</protein>
<dbReference type="RefSeq" id="WP_245745631.1">
    <property type="nucleotide sequence ID" value="NZ_FOEI01000004.1"/>
</dbReference>
<organism evidence="1 2">
    <name type="scientific">Flavobacterium urocaniciphilum</name>
    <dbReference type="NCBI Taxonomy" id="1299341"/>
    <lineage>
        <taxon>Bacteria</taxon>
        <taxon>Pseudomonadati</taxon>
        <taxon>Bacteroidota</taxon>
        <taxon>Flavobacteriia</taxon>
        <taxon>Flavobacteriales</taxon>
        <taxon>Flavobacteriaceae</taxon>
        <taxon>Flavobacterium</taxon>
    </lineage>
</organism>
<keyword evidence="2" id="KW-1185">Reference proteome</keyword>
<evidence type="ECO:0000313" key="2">
    <source>
        <dbReference type="Proteomes" id="UP000198648"/>
    </source>
</evidence>
<sequence length="185" mass="22096">MKKPYFYNMDNAFYKLLEDSTAHRLNREFIRDYIIQNPDKLNYLMQIGLNVNDKIHFKACWSLELIFELKLEMILPFLDEFISKLPYYKNDSAKRPISKICLFLSKSKTIKLTENQETKIIETCLDWLIQDEKVATKAYSMRTLYNFSKNHKWINEELKTILSQDFFNHSAAYKAAAKEILKKLK</sequence>
<accession>A0A1H9C995</accession>
<name>A0A1H9C995_9FLAO</name>
<evidence type="ECO:0008006" key="3">
    <source>
        <dbReference type="Google" id="ProtNLM"/>
    </source>
</evidence>
<reference evidence="1 2" key="1">
    <citation type="submission" date="2016-10" db="EMBL/GenBank/DDBJ databases">
        <authorList>
            <person name="de Groot N.N."/>
        </authorList>
    </citation>
    <scope>NUCLEOTIDE SEQUENCE [LARGE SCALE GENOMIC DNA]</scope>
    <source>
        <strain evidence="1 2">DSM 27078</strain>
    </source>
</reference>
<dbReference type="InterPro" id="IPR016024">
    <property type="entry name" value="ARM-type_fold"/>
</dbReference>
<dbReference type="STRING" id="1299341.SAMN05444005_10491"/>
<evidence type="ECO:0000313" key="1">
    <source>
        <dbReference type="EMBL" id="SEP97258.1"/>
    </source>
</evidence>
<dbReference type="Proteomes" id="UP000198648">
    <property type="component" value="Unassembled WGS sequence"/>
</dbReference>
<dbReference type="SUPFAM" id="SSF48371">
    <property type="entry name" value="ARM repeat"/>
    <property type="match status" value="1"/>
</dbReference>
<gene>
    <name evidence="1" type="ORF">SAMN05444005_10491</name>
</gene>
<dbReference type="AlphaFoldDB" id="A0A1H9C995"/>